<comment type="caution">
    <text evidence="1">The sequence shown here is derived from an EMBL/GenBank/DDBJ whole genome shotgun (WGS) entry which is preliminary data.</text>
</comment>
<organism evidence="1 2">
    <name type="scientific">Periplaneta americana</name>
    <name type="common">American cockroach</name>
    <name type="synonym">Blatta americana</name>
    <dbReference type="NCBI Taxonomy" id="6978"/>
    <lineage>
        <taxon>Eukaryota</taxon>
        <taxon>Metazoa</taxon>
        <taxon>Ecdysozoa</taxon>
        <taxon>Arthropoda</taxon>
        <taxon>Hexapoda</taxon>
        <taxon>Insecta</taxon>
        <taxon>Pterygota</taxon>
        <taxon>Neoptera</taxon>
        <taxon>Polyneoptera</taxon>
        <taxon>Dictyoptera</taxon>
        <taxon>Blattodea</taxon>
        <taxon>Blattoidea</taxon>
        <taxon>Blattidae</taxon>
        <taxon>Blattinae</taxon>
        <taxon>Periplaneta</taxon>
    </lineage>
</organism>
<sequence length="88" mass="9771">MAGLCEGGNEPPSSLKAVKEERNYCFFQQDEATFYTYEMSLTRIHQMFTVREPLKLAIGIPLLQSLADFVRTISSLASVPGNVGDKVN</sequence>
<dbReference type="EMBL" id="JAJSOF020000017">
    <property type="protein sequence ID" value="KAJ4440068.1"/>
    <property type="molecule type" value="Genomic_DNA"/>
</dbReference>
<reference evidence="1 2" key="1">
    <citation type="journal article" date="2022" name="Allergy">
        <title>Genome assembly and annotation of Periplaneta americana reveal a comprehensive cockroach allergen profile.</title>
        <authorList>
            <person name="Wang L."/>
            <person name="Xiong Q."/>
            <person name="Saelim N."/>
            <person name="Wang L."/>
            <person name="Nong W."/>
            <person name="Wan A.T."/>
            <person name="Shi M."/>
            <person name="Liu X."/>
            <person name="Cao Q."/>
            <person name="Hui J.H.L."/>
            <person name="Sookrung N."/>
            <person name="Leung T.F."/>
            <person name="Tungtrongchitr A."/>
            <person name="Tsui S.K.W."/>
        </authorList>
    </citation>
    <scope>NUCLEOTIDE SEQUENCE [LARGE SCALE GENOMIC DNA]</scope>
    <source>
        <strain evidence="1">PWHHKU_190912</strain>
    </source>
</reference>
<proteinExistence type="predicted"/>
<accession>A0ABQ8T0R0</accession>
<gene>
    <name evidence="1" type="ORF">ANN_08199</name>
</gene>
<evidence type="ECO:0000313" key="1">
    <source>
        <dbReference type="EMBL" id="KAJ4440068.1"/>
    </source>
</evidence>
<name>A0ABQ8T0R0_PERAM</name>
<protein>
    <submittedName>
        <fullName evidence="1">Uncharacterized protein</fullName>
    </submittedName>
</protein>
<keyword evidence="2" id="KW-1185">Reference proteome</keyword>
<dbReference type="Proteomes" id="UP001148838">
    <property type="component" value="Unassembled WGS sequence"/>
</dbReference>
<evidence type="ECO:0000313" key="2">
    <source>
        <dbReference type="Proteomes" id="UP001148838"/>
    </source>
</evidence>